<evidence type="ECO:0000256" key="4">
    <source>
        <dbReference type="ARBA" id="ARBA00022475"/>
    </source>
</evidence>
<dbReference type="GO" id="GO:0016682">
    <property type="term" value="F:oxidoreductase activity, acting on diphenols and related substances as donors, oxygen as acceptor"/>
    <property type="evidence" value="ECO:0007669"/>
    <property type="project" value="TreeGrafter"/>
</dbReference>
<reference evidence="14" key="1">
    <citation type="submission" date="2020-07" db="EMBL/GenBank/DDBJ databases">
        <title>Huge and variable diversity of episymbiotic CPR bacteria and DPANN archaea in groundwater ecosystems.</title>
        <authorList>
            <person name="He C.Y."/>
            <person name="Keren R."/>
            <person name="Whittaker M."/>
            <person name="Farag I.F."/>
            <person name="Doudna J."/>
            <person name="Cate J.H.D."/>
            <person name="Banfield J.F."/>
        </authorList>
    </citation>
    <scope>NUCLEOTIDE SEQUENCE</scope>
    <source>
        <strain evidence="14">NC_groundwater_1664_Pr3_B-0.1um_52_9</strain>
    </source>
</reference>
<keyword evidence="9 13" id="KW-1133">Transmembrane helix</keyword>
<comment type="caution">
    <text evidence="14">The sequence shown here is derived from an EMBL/GenBank/DDBJ whole genome shotgun (WGS) entry which is preliminary data.</text>
</comment>
<dbReference type="Proteomes" id="UP000807825">
    <property type="component" value="Unassembled WGS sequence"/>
</dbReference>
<dbReference type="PANTHER" id="PTHR30365:SF14">
    <property type="entry name" value="CYTOCHROME BD MENAQUINOL OXIDASE SUBUNIT I-RELATED"/>
    <property type="match status" value="1"/>
</dbReference>
<feature type="compositionally biased region" description="Basic and acidic residues" evidence="12">
    <location>
        <begin position="76"/>
        <end position="94"/>
    </location>
</feature>
<keyword evidence="11 13" id="KW-0472">Membrane</keyword>
<dbReference type="GO" id="GO:0070069">
    <property type="term" value="C:cytochrome complex"/>
    <property type="evidence" value="ECO:0007669"/>
    <property type="project" value="InterPro"/>
</dbReference>
<evidence type="ECO:0000256" key="5">
    <source>
        <dbReference type="ARBA" id="ARBA00022617"/>
    </source>
</evidence>
<dbReference type="GO" id="GO:0009055">
    <property type="term" value="F:electron transfer activity"/>
    <property type="evidence" value="ECO:0007669"/>
    <property type="project" value="InterPro"/>
</dbReference>
<dbReference type="GO" id="GO:0046872">
    <property type="term" value="F:metal ion binding"/>
    <property type="evidence" value="ECO:0007669"/>
    <property type="project" value="UniProtKB-KW"/>
</dbReference>
<name>A0A9D6UZS5_9BACT</name>
<organism evidence="14 15">
    <name type="scientific">Desulfomonile tiedjei</name>
    <dbReference type="NCBI Taxonomy" id="2358"/>
    <lineage>
        <taxon>Bacteria</taxon>
        <taxon>Pseudomonadati</taxon>
        <taxon>Thermodesulfobacteriota</taxon>
        <taxon>Desulfomonilia</taxon>
        <taxon>Desulfomonilales</taxon>
        <taxon>Desulfomonilaceae</taxon>
        <taxon>Desulfomonile</taxon>
    </lineage>
</organism>
<keyword evidence="7" id="KW-0479">Metal-binding</keyword>
<keyword evidence="4" id="KW-1003">Cell membrane</keyword>
<evidence type="ECO:0000256" key="3">
    <source>
        <dbReference type="ARBA" id="ARBA00022448"/>
    </source>
</evidence>
<dbReference type="GO" id="GO:0005886">
    <property type="term" value="C:plasma membrane"/>
    <property type="evidence" value="ECO:0007669"/>
    <property type="project" value="UniProtKB-SubCell"/>
</dbReference>
<keyword evidence="3" id="KW-0813">Transport</keyword>
<evidence type="ECO:0000256" key="11">
    <source>
        <dbReference type="ARBA" id="ARBA00023136"/>
    </source>
</evidence>
<comment type="subcellular location">
    <subcellularLocation>
        <location evidence="1">Cell membrane</location>
        <topology evidence="1">Multi-pass membrane protein</topology>
    </subcellularLocation>
</comment>
<evidence type="ECO:0000256" key="13">
    <source>
        <dbReference type="SAM" id="Phobius"/>
    </source>
</evidence>
<feature type="non-terminal residue" evidence="14">
    <location>
        <position position="1"/>
    </location>
</feature>
<sequence>LPYVALELGWTVTEMGRQPWIVYGMMKTTDAASTLAGSQVGLSLGAFILVYSFLGVVCFYLISKYARQGPAPYAPKKSEKPVGPESEQYVRPEPEPASAGNN</sequence>
<evidence type="ECO:0000256" key="7">
    <source>
        <dbReference type="ARBA" id="ARBA00022723"/>
    </source>
</evidence>
<keyword evidence="6 13" id="KW-0812">Transmembrane</keyword>
<gene>
    <name evidence="14" type="ORF">HY912_08090</name>
</gene>
<feature type="region of interest" description="Disordered" evidence="12">
    <location>
        <begin position="69"/>
        <end position="102"/>
    </location>
</feature>
<dbReference type="AlphaFoldDB" id="A0A9D6UZS5"/>
<dbReference type="EMBL" id="JACRDE010000219">
    <property type="protein sequence ID" value="MBI5249440.1"/>
    <property type="molecule type" value="Genomic_DNA"/>
</dbReference>
<dbReference type="GO" id="GO:0019646">
    <property type="term" value="P:aerobic electron transport chain"/>
    <property type="evidence" value="ECO:0007669"/>
    <property type="project" value="InterPro"/>
</dbReference>
<evidence type="ECO:0000256" key="12">
    <source>
        <dbReference type="SAM" id="MobiDB-lite"/>
    </source>
</evidence>
<accession>A0A9D6UZS5</accession>
<keyword evidence="8" id="KW-0249">Electron transport</keyword>
<evidence type="ECO:0000256" key="8">
    <source>
        <dbReference type="ARBA" id="ARBA00022982"/>
    </source>
</evidence>
<protein>
    <submittedName>
        <fullName evidence="14">Cytochrome ubiquinol oxidase subunit I</fullName>
    </submittedName>
</protein>
<evidence type="ECO:0000313" key="15">
    <source>
        <dbReference type="Proteomes" id="UP000807825"/>
    </source>
</evidence>
<dbReference type="Pfam" id="PF01654">
    <property type="entry name" value="Cyt_bd_oxida_I"/>
    <property type="match status" value="1"/>
</dbReference>
<comment type="similarity">
    <text evidence="2">Belongs to the cytochrome ubiquinol oxidase subunit 1 family.</text>
</comment>
<evidence type="ECO:0000256" key="10">
    <source>
        <dbReference type="ARBA" id="ARBA00023004"/>
    </source>
</evidence>
<evidence type="ECO:0000313" key="14">
    <source>
        <dbReference type="EMBL" id="MBI5249440.1"/>
    </source>
</evidence>
<feature type="transmembrane region" description="Helical" evidence="13">
    <location>
        <begin position="40"/>
        <end position="62"/>
    </location>
</feature>
<evidence type="ECO:0000256" key="2">
    <source>
        <dbReference type="ARBA" id="ARBA00009819"/>
    </source>
</evidence>
<dbReference type="InterPro" id="IPR002585">
    <property type="entry name" value="Cyt-d_ubiquinol_oxidase_su_1"/>
</dbReference>
<dbReference type="PANTHER" id="PTHR30365">
    <property type="entry name" value="CYTOCHROME D UBIQUINOL OXIDASE"/>
    <property type="match status" value="1"/>
</dbReference>
<evidence type="ECO:0000256" key="1">
    <source>
        <dbReference type="ARBA" id="ARBA00004651"/>
    </source>
</evidence>
<evidence type="ECO:0000256" key="6">
    <source>
        <dbReference type="ARBA" id="ARBA00022692"/>
    </source>
</evidence>
<dbReference type="GO" id="GO:0020037">
    <property type="term" value="F:heme binding"/>
    <property type="evidence" value="ECO:0007669"/>
    <property type="project" value="TreeGrafter"/>
</dbReference>
<proteinExistence type="inferred from homology"/>
<keyword evidence="5" id="KW-0349">Heme</keyword>
<keyword evidence="10" id="KW-0408">Iron</keyword>
<evidence type="ECO:0000256" key="9">
    <source>
        <dbReference type="ARBA" id="ARBA00022989"/>
    </source>
</evidence>